<feature type="binding site" evidence="5">
    <location>
        <position position="125"/>
    </location>
    <ligand>
        <name>Mg(2+)</name>
        <dbReference type="ChEBI" id="CHEBI:18420"/>
    </ligand>
</feature>
<dbReference type="RefSeq" id="WP_347166489.1">
    <property type="nucleotide sequence ID" value="NZ_JBDNCH010000002.1"/>
</dbReference>
<sequence length="230" mass="23164">MIEEPPVLTLIEGFPRPTQAQIDALKGIPTGFVCDAMNGLGSLATQIAPIGPDIDCVAVGPALVADNGAADILATLAAIEVAQAGDIVVASVAGHRGCSASGDQVMGMLKNRGAAGFVTDGPMRDYEGIVEVGLPAWCTGLNPNSPYGSGPGTVGGTAVVGGVSVSSGDLIVADRNGVVVIPHARIDAVIARVAEVKALEDGLEAKVRNEGFCTPVDIQKMLAEGRAVKA</sequence>
<dbReference type="InterPro" id="IPR005493">
    <property type="entry name" value="RraA/RraA-like"/>
</dbReference>
<organism evidence="6 7">
    <name type="scientific">Ponticoccus litoralis</name>
    <dbReference type="NCBI Taxonomy" id="422297"/>
    <lineage>
        <taxon>Bacteria</taxon>
        <taxon>Pseudomonadati</taxon>
        <taxon>Pseudomonadota</taxon>
        <taxon>Alphaproteobacteria</taxon>
        <taxon>Rhodobacterales</taxon>
        <taxon>Roseobacteraceae</taxon>
        <taxon>Ponticoccus</taxon>
    </lineage>
</organism>
<comment type="caution">
    <text evidence="6">The sequence shown here is derived from an EMBL/GenBank/DDBJ whole genome shotgun (WGS) entry which is preliminary data.</text>
</comment>
<dbReference type="AlphaFoldDB" id="A0AAW9SKM5"/>
<dbReference type="PANTHER" id="PTHR33254">
    <property type="entry name" value="4-HYDROXY-4-METHYL-2-OXOGLUTARATE ALDOLASE 3-RELATED"/>
    <property type="match status" value="1"/>
</dbReference>
<feature type="binding site" evidence="5">
    <location>
        <position position="124"/>
    </location>
    <ligand>
        <name>Mg(2+)</name>
        <dbReference type="ChEBI" id="CHEBI:18420"/>
    </ligand>
</feature>
<dbReference type="Gene3D" id="3.50.30.40">
    <property type="entry name" value="Ribonuclease E inhibitor RraA/RraA-like"/>
    <property type="match status" value="1"/>
</dbReference>
<protein>
    <recommendedName>
        <fullName evidence="2">Putative 4-hydroxy-4-methyl-2-oxoglutarate aldolase</fullName>
    </recommendedName>
    <alternativeName>
        <fullName evidence="3">Regulator of ribonuclease activity homolog</fullName>
    </alternativeName>
    <alternativeName>
        <fullName evidence="4">RraA-like protein</fullName>
    </alternativeName>
</protein>
<dbReference type="Proteomes" id="UP001428774">
    <property type="component" value="Unassembled WGS sequence"/>
</dbReference>
<dbReference type="SUPFAM" id="SSF89562">
    <property type="entry name" value="RraA-like"/>
    <property type="match status" value="1"/>
</dbReference>
<keyword evidence="5" id="KW-0460">Magnesium</keyword>
<evidence type="ECO:0000256" key="5">
    <source>
        <dbReference type="PIRSR" id="PIRSR605493-1"/>
    </source>
</evidence>
<evidence type="ECO:0000313" key="6">
    <source>
        <dbReference type="EMBL" id="MEN9061408.1"/>
    </source>
</evidence>
<accession>A0AAW9SKM5</accession>
<feature type="binding site" evidence="5">
    <location>
        <begin position="102"/>
        <end position="105"/>
    </location>
    <ligand>
        <name>substrate</name>
    </ligand>
</feature>
<dbReference type="GO" id="GO:0046872">
    <property type="term" value="F:metal ion binding"/>
    <property type="evidence" value="ECO:0007669"/>
    <property type="project" value="UniProtKB-KW"/>
</dbReference>
<keyword evidence="5" id="KW-0479">Metal-binding</keyword>
<proteinExistence type="predicted"/>
<dbReference type="EMBL" id="JBDNCH010000002">
    <property type="protein sequence ID" value="MEN9061408.1"/>
    <property type="molecule type" value="Genomic_DNA"/>
</dbReference>
<name>A0AAW9SKM5_9RHOB</name>
<dbReference type="Pfam" id="PF03737">
    <property type="entry name" value="RraA-like"/>
    <property type="match status" value="1"/>
</dbReference>
<evidence type="ECO:0000256" key="1">
    <source>
        <dbReference type="ARBA" id="ARBA00001968"/>
    </source>
</evidence>
<evidence type="ECO:0000256" key="2">
    <source>
        <dbReference type="ARBA" id="ARBA00016549"/>
    </source>
</evidence>
<gene>
    <name evidence="6" type="ORF">ABFB10_10490</name>
</gene>
<evidence type="ECO:0000256" key="3">
    <source>
        <dbReference type="ARBA" id="ARBA00029596"/>
    </source>
</evidence>
<comment type="cofactor">
    <cofactor evidence="1">
        <name>a divalent metal cation</name>
        <dbReference type="ChEBI" id="CHEBI:60240"/>
    </cofactor>
</comment>
<dbReference type="PANTHER" id="PTHR33254:SF4">
    <property type="entry name" value="4-HYDROXY-4-METHYL-2-OXOGLUTARATE ALDOLASE 3-RELATED"/>
    <property type="match status" value="1"/>
</dbReference>
<evidence type="ECO:0000313" key="7">
    <source>
        <dbReference type="Proteomes" id="UP001428774"/>
    </source>
</evidence>
<dbReference type="InterPro" id="IPR036704">
    <property type="entry name" value="RraA/RraA-like_sf"/>
</dbReference>
<reference evidence="6 7" key="1">
    <citation type="submission" date="2024-05" db="EMBL/GenBank/DDBJ databases">
        <title>Genome sequence of Ponticoccus litoralis KCCM 90028.</title>
        <authorList>
            <person name="Kim J.M."/>
            <person name="Lee J.K."/>
            <person name="Choi B.J."/>
            <person name="Bayburt H."/>
            <person name="Baek J.H."/>
            <person name="Jeon C.O."/>
        </authorList>
    </citation>
    <scope>NUCLEOTIDE SEQUENCE [LARGE SCALE GENOMIC DNA]</scope>
    <source>
        <strain evidence="6 7">KCCM 90028</strain>
    </source>
</reference>
<dbReference type="CDD" id="cd16841">
    <property type="entry name" value="RraA_family"/>
    <property type="match status" value="1"/>
</dbReference>
<keyword evidence="7" id="KW-1185">Reference proteome</keyword>
<evidence type="ECO:0000256" key="4">
    <source>
        <dbReference type="ARBA" id="ARBA00030169"/>
    </source>
</evidence>
<comment type="cofactor">
    <cofactor evidence="5">
        <name>Mg(2+)</name>
        <dbReference type="ChEBI" id="CHEBI:18420"/>
    </cofactor>
</comment>